<reference evidence="3" key="1">
    <citation type="submission" date="2023-03" db="EMBL/GenBank/DDBJ databases">
        <title>Massive genome expansion in bonnet fungi (Mycena s.s.) driven by repeated elements and novel gene families across ecological guilds.</title>
        <authorList>
            <consortium name="Lawrence Berkeley National Laboratory"/>
            <person name="Harder C.B."/>
            <person name="Miyauchi S."/>
            <person name="Viragh M."/>
            <person name="Kuo A."/>
            <person name="Thoen E."/>
            <person name="Andreopoulos B."/>
            <person name="Lu D."/>
            <person name="Skrede I."/>
            <person name="Drula E."/>
            <person name="Henrissat B."/>
            <person name="Morin E."/>
            <person name="Kohler A."/>
            <person name="Barry K."/>
            <person name="LaButti K."/>
            <person name="Morin E."/>
            <person name="Salamov A."/>
            <person name="Lipzen A."/>
            <person name="Mereny Z."/>
            <person name="Hegedus B."/>
            <person name="Baldrian P."/>
            <person name="Stursova M."/>
            <person name="Weitz H."/>
            <person name="Taylor A."/>
            <person name="Grigoriev I.V."/>
            <person name="Nagy L.G."/>
            <person name="Martin F."/>
            <person name="Kauserud H."/>
        </authorList>
    </citation>
    <scope>NUCLEOTIDE SEQUENCE</scope>
    <source>
        <strain evidence="3">CBHHK002</strain>
    </source>
</reference>
<dbReference type="EMBL" id="JARIHO010000002">
    <property type="protein sequence ID" value="KAJ7366873.1"/>
    <property type="molecule type" value="Genomic_DNA"/>
</dbReference>
<feature type="compositionally biased region" description="Polar residues" evidence="2">
    <location>
        <begin position="39"/>
        <end position="50"/>
    </location>
</feature>
<evidence type="ECO:0000313" key="4">
    <source>
        <dbReference type="Proteomes" id="UP001218218"/>
    </source>
</evidence>
<dbReference type="AlphaFoldDB" id="A0AAD7F4W6"/>
<keyword evidence="4" id="KW-1185">Reference proteome</keyword>
<evidence type="ECO:0000256" key="1">
    <source>
        <dbReference type="SAM" id="Coils"/>
    </source>
</evidence>
<dbReference type="Proteomes" id="UP001218218">
    <property type="component" value="Unassembled WGS sequence"/>
</dbReference>
<evidence type="ECO:0000256" key="2">
    <source>
        <dbReference type="SAM" id="MobiDB-lite"/>
    </source>
</evidence>
<feature type="compositionally biased region" description="Acidic residues" evidence="2">
    <location>
        <begin position="148"/>
        <end position="157"/>
    </location>
</feature>
<gene>
    <name evidence="3" type="ORF">DFH08DRAFT_797744</name>
</gene>
<proteinExistence type="predicted"/>
<feature type="coiled-coil region" evidence="1">
    <location>
        <begin position="257"/>
        <end position="313"/>
    </location>
</feature>
<keyword evidence="1" id="KW-0175">Coiled coil</keyword>
<feature type="compositionally biased region" description="Basic and acidic residues" evidence="2">
    <location>
        <begin position="83"/>
        <end position="100"/>
    </location>
</feature>
<name>A0AAD7F4W6_9AGAR</name>
<feature type="region of interest" description="Disordered" evidence="2">
    <location>
        <begin position="34"/>
        <end position="185"/>
    </location>
</feature>
<feature type="compositionally biased region" description="Polar residues" evidence="2">
    <location>
        <begin position="105"/>
        <end position="119"/>
    </location>
</feature>
<organism evidence="3 4">
    <name type="scientific">Mycena albidolilacea</name>
    <dbReference type="NCBI Taxonomy" id="1033008"/>
    <lineage>
        <taxon>Eukaryota</taxon>
        <taxon>Fungi</taxon>
        <taxon>Dikarya</taxon>
        <taxon>Basidiomycota</taxon>
        <taxon>Agaricomycotina</taxon>
        <taxon>Agaricomycetes</taxon>
        <taxon>Agaricomycetidae</taxon>
        <taxon>Agaricales</taxon>
        <taxon>Marasmiineae</taxon>
        <taxon>Mycenaceae</taxon>
        <taxon>Mycena</taxon>
    </lineage>
</organism>
<evidence type="ECO:0000313" key="3">
    <source>
        <dbReference type="EMBL" id="KAJ7366873.1"/>
    </source>
</evidence>
<protein>
    <submittedName>
        <fullName evidence="3">Uncharacterized protein</fullName>
    </submittedName>
</protein>
<accession>A0AAD7F4W6</accession>
<comment type="caution">
    <text evidence="3">The sequence shown here is derived from an EMBL/GenBank/DDBJ whole genome shotgun (WGS) entry which is preliminary data.</text>
</comment>
<sequence length="326" mass="37152">MVKQLAREYVTTFINNCRNPHIQTTIAENFAEDSETMAGPTQNRVKNPQNPYDRVAQLERAARWYPSTKRGRSESDDEDDVEEGRRRIDDTSFSPEKENDGSAFTGESTPGNSPKSTPKSAKRVRTGVHSKAPAPKPSRRKHKAIPVEDAESDDDEATAPSAKKTAKDGEYVQSDTEEEDVPTPEPRLMALLEDPAMTDDSFFVTLRSAMKLEGPMPSGSLQFIELYMKGYGLYITTQKLLQEGRRLVLDTEINKLNQEYQRQCLALREKEVALREKELDLHEKELDLHEKELDLHEKEVALHEKELDLRQRENVLRANEIQGSRN</sequence>